<dbReference type="PANTHER" id="PTHR36838:SF4">
    <property type="entry name" value="AUXIN EFFLUX CARRIER FAMILY PROTEIN"/>
    <property type="match status" value="1"/>
</dbReference>
<gene>
    <name evidence="9" type="ORF">IAC78_00610</name>
</gene>
<feature type="transmembrane region" description="Helical" evidence="8">
    <location>
        <begin position="71"/>
        <end position="94"/>
    </location>
</feature>
<comment type="caution">
    <text evidence="9">The sequence shown here is derived from an EMBL/GenBank/DDBJ whole genome shotgun (WGS) entry which is preliminary data.</text>
</comment>
<name>A0A9D9D7A7_9BACL</name>
<feature type="transmembrane region" description="Helical" evidence="8">
    <location>
        <begin position="129"/>
        <end position="154"/>
    </location>
</feature>
<proteinExistence type="inferred from homology"/>
<evidence type="ECO:0000256" key="2">
    <source>
        <dbReference type="ARBA" id="ARBA00010145"/>
    </source>
</evidence>
<evidence type="ECO:0000256" key="7">
    <source>
        <dbReference type="ARBA" id="ARBA00023136"/>
    </source>
</evidence>
<evidence type="ECO:0000256" key="6">
    <source>
        <dbReference type="ARBA" id="ARBA00022989"/>
    </source>
</evidence>
<dbReference type="EMBL" id="JADING010000014">
    <property type="protein sequence ID" value="MBO8413972.1"/>
    <property type="molecule type" value="Genomic_DNA"/>
</dbReference>
<dbReference type="AlphaFoldDB" id="A0A9D9D7A7"/>
<feature type="transmembrane region" description="Helical" evidence="8">
    <location>
        <begin position="285"/>
        <end position="306"/>
    </location>
</feature>
<feature type="transmembrane region" description="Helical" evidence="8">
    <location>
        <begin position="174"/>
        <end position="196"/>
    </location>
</feature>
<evidence type="ECO:0000256" key="8">
    <source>
        <dbReference type="SAM" id="Phobius"/>
    </source>
</evidence>
<reference evidence="9" key="1">
    <citation type="submission" date="2020-10" db="EMBL/GenBank/DDBJ databases">
        <authorList>
            <person name="Gilroy R."/>
        </authorList>
    </citation>
    <scope>NUCLEOTIDE SEQUENCE</scope>
    <source>
        <strain evidence="9">1748</strain>
    </source>
</reference>
<evidence type="ECO:0000256" key="4">
    <source>
        <dbReference type="ARBA" id="ARBA00022475"/>
    </source>
</evidence>
<dbReference type="PANTHER" id="PTHR36838">
    <property type="entry name" value="AUXIN EFFLUX CARRIER FAMILY PROTEIN"/>
    <property type="match status" value="1"/>
</dbReference>
<evidence type="ECO:0000256" key="5">
    <source>
        <dbReference type="ARBA" id="ARBA00022692"/>
    </source>
</evidence>
<dbReference type="InterPro" id="IPR004776">
    <property type="entry name" value="Mem_transp_PIN-like"/>
</dbReference>
<feature type="transmembrane region" description="Helical" evidence="8">
    <location>
        <begin position="39"/>
        <end position="59"/>
    </location>
</feature>
<keyword evidence="6 8" id="KW-1133">Transmembrane helix</keyword>
<feature type="transmembrane region" description="Helical" evidence="8">
    <location>
        <begin position="106"/>
        <end position="123"/>
    </location>
</feature>
<organism evidence="9 10">
    <name type="scientific">Candidatus Scatoplasma merdavium</name>
    <dbReference type="NCBI Taxonomy" id="2840932"/>
    <lineage>
        <taxon>Bacteria</taxon>
        <taxon>Bacillati</taxon>
        <taxon>Bacillota</taxon>
        <taxon>Bacilli</taxon>
        <taxon>Bacillales</taxon>
        <taxon>Candidatus Scatoplasma</taxon>
    </lineage>
</organism>
<dbReference type="InterPro" id="IPR038770">
    <property type="entry name" value="Na+/solute_symporter_sf"/>
</dbReference>
<protein>
    <submittedName>
        <fullName evidence="9">AEC family transporter</fullName>
    </submittedName>
</protein>
<accession>A0A9D9D7A7</accession>
<keyword evidence="4" id="KW-1003">Cell membrane</keyword>
<comment type="similarity">
    <text evidence="2">Belongs to the auxin efflux carrier (TC 2.A.69) family.</text>
</comment>
<evidence type="ECO:0000313" key="10">
    <source>
        <dbReference type="Proteomes" id="UP000823629"/>
    </source>
</evidence>
<evidence type="ECO:0000313" key="9">
    <source>
        <dbReference type="EMBL" id="MBO8413972.1"/>
    </source>
</evidence>
<dbReference type="GO" id="GO:0055085">
    <property type="term" value="P:transmembrane transport"/>
    <property type="evidence" value="ECO:0007669"/>
    <property type="project" value="InterPro"/>
</dbReference>
<feature type="transmembrane region" description="Helical" evidence="8">
    <location>
        <begin position="6"/>
        <end position="27"/>
    </location>
</feature>
<dbReference type="Gene3D" id="1.20.1530.20">
    <property type="match status" value="2"/>
</dbReference>
<feature type="transmembrane region" description="Helical" evidence="8">
    <location>
        <begin position="225"/>
        <end position="243"/>
    </location>
</feature>
<evidence type="ECO:0000256" key="1">
    <source>
        <dbReference type="ARBA" id="ARBA00004651"/>
    </source>
</evidence>
<dbReference type="GO" id="GO:0005886">
    <property type="term" value="C:plasma membrane"/>
    <property type="evidence" value="ECO:0007669"/>
    <property type="project" value="UniProtKB-SubCell"/>
</dbReference>
<keyword evidence="7 8" id="KW-0472">Membrane</keyword>
<comment type="subcellular location">
    <subcellularLocation>
        <location evidence="1">Cell membrane</location>
        <topology evidence="1">Multi-pass membrane protein</topology>
    </subcellularLocation>
</comment>
<feature type="transmembrane region" description="Helical" evidence="8">
    <location>
        <begin position="318"/>
        <end position="337"/>
    </location>
</feature>
<sequence>MNILDTFKFALDAILPIILLIVLGYILKRIHFLKEGFLKVGNAFVYKVCLPCLLFYNVYSIDSFSSIDWSVVLYSEIFILLAFLIGAICCKLFMKDPKQKGVVLQCIFRSNYAIIGISLAQALGGSSGLMIASVLSAFSIPTFNILAVLALTMYNTGEEKEPLSKHILKTLKGVATNPLIIGVVIGLIVVAIRYAIPVNADGEIAFSLERDCVFFFKAIKDLGTIASPLALIVLGGTFDFAAIKGMIKPILGGTLPRVIFVPLIAIGSAVLLSKYTSIINFGPEVYPALIALFGSPVAVSSAIMAEQMGNDGKLASQLVVWTSLLSIFTIFITVVLLRSMSLL</sequence>
<keyword evidence="5 8" id="KW-0812">Transmembrane</keyword>
<reference evidence="9" key="2">
    <citation type="journal article" date="2021" name="PeerJ">
        <title>Extensive microbial diversity within the chicken gut microbiome revealed by metagenomics and culture.</title>
        <authorList>
            <person name="Gilroy R."/>
            <person name="Ravi A."/>
            <person name="Getino M."/>
            <person name="Pursley I."/>
            <person name="Horton D.L."/>
            <person name="Alikhan N.F."/>
            <person name="Baker D."/>
            <person name="Gharbi K."/>
            <person name="Hall N."/>
            <person name="Watson M."/>
            <person name="Adriaenssens E.M."/>
            <person name="Foster-Nyarko E."/>
            <person name="Jarju S."/>
            <person name="Secka A."/>
            <person name="Antonio M."/>
            <person name="Oren A."/>
            <person name="Chaudhuri R.R."/>
            <person name="La Ragione R."/>
            <person name="Hildebrand F."/>
            <person name="Pallen M.J."/>
        </authorList>
    </citation>
    <scope>NUCLEOTIDE SEQUENCE</scope>
    <source>
        <strain evidence="9">1748</strain>
    </source>
</reference>
<feature type="transmembrane region" description="Helical" evidence="8">
    <location>
        <begin position="255"/>
        <end position="273"/>
    </location>
</feature>
<dbReference type="Proteomes" id="UP000823629">
    <property type="component" value="Unassembled WGS sequence"/>
</dbReference>
<keyword evidence="3" id="KW-0813">Transport</keyword>
<evidence type="ECO:0000256" key="3">
    <source>
        <dbReference type="ARBA" id="ARBA00022448"/>
    </source>
</evidence>
<dbReference type="Pfam" id="PF03547">
    <property type="entry name" value="Mem_trans"/>
    <property type="match status" value="1"/>
</dbReference>